<dbReference type="SMART" id="SM00320">
    <property type="entry name" value="WD40"/>
    <property type="match status" value="9"/>
</dbReference>
<feature type="region of interest" description="Disordered" evidence="1">
    <location>
        <begin position="445"/>
        <end position="478"/>
    </location>
</feature>
<reference evidence="6" key="1">
    <citation type="submission" date="2025-08" db="UniProtKB">
        <authorList>
            <consortium name="RefSeq"/>
        </authorList>
    </citation>
    <scope>IDENTIFICATION</scope>
    <source>
        <tissue evidence="6">Adult</tissue>
    </source>
</reference>
<dbReference type="InterPro" id="IPR011044">
    <property type="entry name" value="Quino_amine_DH_bsu"/>
</dbReference>
<dbReference type="SUPFAM" id="SSF50969">
    <property type="entry name" value="YVTN repeat-like/Quinoprotein amine dehydrogenase"/>
    <property type="match status" value="1"/>
</dbReference>
<dbReference type="InterPro" id="IPR056432">
    <property type="entry name" value="Beta-prop_GEMI5_1st"/>
</dbReference>
<accession>A0A6I9V607</accession>
<keyword evidence="5" id="KW-1185">Reference proteome</keyword>
<dbReference type="Gene3D" id="2.130.10.10">
    <property type="entry name" value="YVTN repeat-like/Quinoprotein amine dehydrogenase"/>
    <property type="match status" value="3"/>
</dbReference>
<dbReference type="Proteomes" id="UP001652620">
    <property type="component" value="Chromosome 3"/>
</dbReference>
<dbReference type="InterPro" id="IPR001680">
    <property type="entry name" value="WD40_rpt"/>
</dbReference>
<feature type="region of interest" description="Disordered" evidence="1">
    <location>
        <begin position="538"/>
        <end position="576"/>
    </location>
</feature>
<feature type="compositionally biased region" description="Polar residues" evidence="1">
    <location>
        <begin position="561"/>
        <end position="576"/>
    </location>
</feature>
<evidence type="ECO:0000259" key="4">
    <source>
        <dbReference type="Pfam" id="PF23775"/>
    </source>
</evidence>
<dbReference type="KEGG" id="bdr:105228932"/>
<dbReference type="InParanoid" id="A0A6I9V607"/>
<feature type="compositionally biased region" description="Polar residues" evidence="1">
    <location>
        <begin position="330"/>
        <end position="344"/>
    </location>
</feature>
<evidence type="ECO:0000256" key="1">
    <source>
        <dbReference type="SAM" id="MobiDB-lite"/>
    </source>
</evidence>
<dbReference type="RefSeq" id="XP_011207251.3">
    <property type="nucleotide sequence ID" value="XM_011208949.4"/>
</dbReference>
<name>A0A6I9V607_BACDO</name>
<dbReference type="PANTHER" id="PTHR46362">
    <property type="entry name" value="GEM-ASSOCIATED PROTEIN 5"/>
    <property type="match status" value="1"/>
</dbReference>
<dbReference type="Pfam" id="PF23774">
    <property type="entry name" value="TPR_GEMI5"/>
    <property type="match status" value="1"/>
</dbReference>
<evidence type="ECO:0000313" key="5">
    <source>
        <dbReference type="Proteomes" id="UP001652620"/>
    </source>
</evidence>
<feature type="compositionally biased region" description="Polar residues" evidence="1">
    <location>
        <begin position="543"/>
        <end position="554"/>
    </location>
</feature>
<dbReference type="Pfam" id="PF23770">
    <property type="entry name" value="Beta-prop_RIG_1st"/>
    <property type="match status" value="1"/>
</dbReference>
<feature type="compositionally biased region" description="Polar residues" evidence="1">
    <location>
        <begin position="445"/>
        <end position="460"/>
    </location>
</feature>
<dbReference type="GO" id="GO:0032797">
    <property type="term" value="C:SMN complex"/>
    <property type="evidence" value="ECO:0007669"/>
    <property type="project" value="TreeGrafter"/>
</dbReference>
<dbReference type="Pfam" id="PF23775">
    <property type="entry name" value="Beta-prop_RIG_2nd"/>
    <property type="match status" value="1"/>
</dbReference>
<evidence type="ECO:0000259" key="3">
    <source>
        <dbReference type="Pfam" id="PF23774"/>
    </source>
</evidence>
<dbReference type="FunCoup" id="A0A6I9V607">
    <property type="interactions" value="1154"/>
</dbReference>
<dbReference type="InterPro" id="IPR056421">
    <property type="entry name" value="TPR_GEMI5"/>
</dbReference>
<feature type="region of interest" description="Disordered" evidence="1">
    <location>
        <begin position="325"/>
        <end position="347"/>
    </location>
</feature>
<dbReference type="OrthoDB" id="7326421at2759"/>
<sequence>MRSISNKKVNLNSQTKDAGQGVQRSVYKKVTKELCKSIRIKHVHIKNMVLAKVPITPQWNLTNGCVCTPDGGFLYVGSRSINYVGPIQQVDGDDNENKPPVIKVFHTRQSILSIDVDPGWSISATAAIKASENTTDVVKTATTNNQQKYFAALAQDNSVQIWDFDRGCAVSGHKAHFSTALYMDGNGPSPQGDHVLLSYMRNRNVLSINAQDIVVYCVASNTYCRRPMFISSRNQTLTVLRCSPHNEHIFAVGTNRGLVVIGDLQSMSTLYMLRGHEAAITSLSWCPQNVPPFKQQKCTLKDENHNANTNVEKSSVEEPQLIIEDAKQSKPAQKQNSKTQNNAKKSIMPVGNDDIFDIYDYDYLENEFGAPTETDKKVKETDENIVTDKSVECGPTTNFDFVEACQSLKGEIDALKQEQDYGDGDTKQLPDVTLADCQKVARAENLSSSCDGDSAESTEGSLDLAERSSDDEVCVDGGELNPKQQILHQAEVHAEQSKDLEKKEVKETSDLVTTKPVTDVNIVENVDKNTTKAVEVKVDNDNRTATSESNSEQPSIDGVASQDNSNTAEKQDQQPSLLASASVDGSFWIWNTNTGASCDRLRAINAGKHGKNTSIQIDWLSSTEFLTTNKTGELLLWSMVQDTPTTATNPQHQRYKFKADTKKSFLQRSVMSFSISHAHSLLWCLSSYREISCENLQTEKLLLKYCCASTNVSAMRECPDDMNKIALALSDRRVGIIDISKMSATNVFIENFIPRIDASVLALVWSPDSKRLAFGTLEGRVGIIHVESGKPTITFNPFCGKPIYSIDWQGDHIFVVSNDILAVYDTNSEQKDAHIIREIKSISTVSVHDNVLYVGTQRGHVQVYHRKPNLAYSYTLVQDVPLAPRYITEISWSPIASDHVAVVANANNIHILKSHSPDGVLTPVRRIEIKNPKAANACVKWSNRNANEFLTCGFDGGVRVWDLNSTTNDEKFLKQFPCPMTCGLFFPTDEAIVMCAGKSTSVELFDMRLEESVVYSASKWKRSNLHTLDQVKWAMKVATRTEATKPLTAAEKRRLKRAENGQVVTEREECTNGAAGNGEAGAEVTDLFNAMKLNEQNTTVAAAENTEVQPKTETETKVAKNREDCMDWSYSSVYMRTPPTVLSWTSKELNKNVLDKLNMALSKPGPQGFLCPKLFGTKADAEKLLQIELSHVRSSKPTGIHNLFLMQLNSSTLKEEIMQCLMRKELSEWHVAVAPTISYKFWQNVCQSFAEQLLEKGYPLQAATYMMAMHRHARAIEMLLSKYYYTEALLIARVHLQDDDPLFVTIVDKWIAHLAMVGNLTASALISVLSGQFNRAHDILSRVRNIHPEIERVLEKLNRKQLEQNKQDQ</sequence>
<feature type="domain" description="Gem-associated protein 5 first beta-propeller" evidence="2">
    <location>
        <begin position="70"/>
        <end position="541"/>
    </location>
</feature>
<dbReference type="InterPro" id="IPR056424">
    <property type="entry name" value="Beta-prop_GEMI5_2nd"/>
</dbReference>
<dbReference type="GO" id="GO:0003730">
    <property type="term" value="F:mRNA 3'-UTR binding"/>
    <property type="evidence" value="ECO:0007669"/>
    <property type="project" value="TreeGrafter"/>
</dbReference>
<evidence type="ECO:0000259" key="2">
    <source>
        <dbReference type="Pfam" id="PF23770"/>
    </source>
</evidence>
<organism evidence="5 6">
    <name type="scientific">Bactrocera dorsalis</name>
    <name type="common">Oriental fruit fly</name>
    <name type="synonym">Dacus dorsalis</name>
    <dbReference type="NCBI Taxonomy" id="27457"/>
    <lineage>
        <taxon>Eukaryota</taxon>
        <taxon>Metazoa</taxon>
        <taxon>Ecdysozoa</taxon>
        <taxon>Arthropoda</taxon>
        <taxon>Hexapoda</taxon>
        <taxon>Insecta</taxon>
        <taxon>Pterygota</taxon>
        <taxon>Neoptera</taxon>
        <taxon>Endopterygota</taxon>
        <taxon>Diptera</taxon>
        <taxon>Brachycera</taxon>
        <taxon>Muscomorpha</taxon>
        <taxon>Tephritoidea</taxon>
        <taxon>Tephritidae</taxon>
        <taxon>Bactrocera</taxon>
        <taxon>Bactrocera</taxon>
    </lineage>
</organism>
<dbReference type="GeneID" id="105228932"/>
<dbReference type="InterPro" id="IPR052640">
    <property type="entry name" value="Gemin-5"/>
</dbReference>
<dbReference type="GO" id="GO:0005634">
    <property type="term" value="C:nucleus"/>
    <property type="evidence" value="ECO:0007669"/>
    <property type="project" value="TreeGrafter"/>
</dbReference>
<proteinExistence type="predicted"/>
<evidence type="ECO:0000313" key="6">
    <source>
        <dbReference type="RefSeq" id="XP_011207251.3"/>
    </source>
</evidence>
<dbReference type="GO" id="GO:0000387">
    <property type="term" value="P:spliceosomal snRNP assembly"/>
    <property type="evidence" value="ECO:0007669"/>
    <property type="project" value="TreeGrafter"/>
</dbReference>
<dbReference type="SUPFAM" id="SSF50978">
    <property type="entry name" value="WD40 repeat-like"/>
    <property type="match status" value="2"/>
</dbReference>
<protein>
    <submittedName>
        <fullName evidence="6">Protein rigor mortis</fullName>
    </submittedName>
</protein>
<dbReference type="InterPro" id="IPR015943">
    <property type="entry name" value="WD40/YVTN_repeat-like_dom_sf"/>
</dbReference>
<dbReference type="PANTHER" id="PTHR46362:SF1">
    <property type="entry name" value="GEM-ASSOCIATED PROTEIN 5"/>
    <property type="match status" value="1"/>
</dbReference>
<dbReference type="InterPro" id="IPR036322">
    <property type="entry name" value="WD40_repeat_dom_sf"/>
</dbReference>
<feature type="domain" description="Gem-associated protein 5 second beta-propeller" evidence="4">
    <location>
        <begin position="719"/>
        <end position="998"/>
    </location>
</feature>
<gene>
    <name evidence="6" type="primary">LOC105228932</name>
</gene>
<feature type="domain" description="Gem-associated protein 5 TPR" evidence="3">
    <location>
        <begin position="1173"/>
        <end position="1345"/>
    </location>
</feature>